<evidence type="ECO:0000256" key="2">
    <source>
        <dbReference type="ARBA" id="ARBA00022448"/>
    </source>
</evidence>
<gene>
    <name evidence="5" type="ORF">LKD47_02620</name>
</gene>
<accession>A0AAW4W9A6</accession>
<dbReference type="InterPro" id="IPR006059">
    <property type="entry name" value="SBP"/>
</dbReference>
<dbReference type="SUPFAM" id="SSF53850">
    <property type="entry name" value="Periplasmic binding protein-like II"/>
    <property type="match status" value="1"/>
</dbReference>
<dbReference type="PANTHER" id="PTHR43649">
    <property type="entry name" value="ARABINOSE-BINDING PROTEIN-RELATED"/>
    <property type="match status" value="1"/>
</dbReference>
<dbReference type="PROSITE" id="PS51257">
    <property type="entry name" value="PROKAR_LIPOPROTEIN"/>
    <property type="match status" value="1"/>
</dbReference>
<reference evidence="5" key="1">
    <citation type="submission" date="2021-10" db="EMBL/GenBank/DDBJ databases">
        <title>Anaerobic single-cell dispensing facilitates the cultivation of human gut bacteria.</title>
        <authorList>
            <person name="Afrizal A."/>
        </authorList>
    </citation>
    <scope>NUCLEOTIDE SEQUENCE</scope>
    <source>
        <strain evidence="5">CLA-AA-H204</strain>
    </source>
</reference>
<dbReference type="EMBL" id="JAJEQW010000002">
    <property type="protein sequence ID" value="MCC2241199.1"/>
    <property type="molecule type" value="Genomic_DNA"/>
</dbReference>
<evidence type="ECO:0000313" key="5">
    <source>
        <dbReference type="EMBL" id="MCC2241199.1"/>
    </source>
</evidence>
<dbReference type="Pfam" id="PF13416">
    <property type="entry name" value="SBP_bac_8"/>
    <property type="match status" value="1"/>
</dbReference>
<dbReference type="PANTHER" id="PTHR43649:SF34">
    <property type="entry name" value="ABC TRANSPORTER PERIPLASMIC-BINDING PROTEIN YCJN-RELATED"/>
    <property type="match status" value="1"/>
</dbReference>
<keyword evidence="3 4" id="KW-0732">Signal</keyword>
<evidence type="ECO:0000256" key="4">
    <source>
        <dbReference type="SAM" id="SignalP"/>
    </source>
</evidence>
<comment type="similarity">
    <text evidence="1">Belongs to the bacterial solute-binding protein 1 family.</text>
</comment>
<dbReference type="Gene3D" id="3.40.190.10">
    <property type="entry name" value="Periplasmic binding protein-like II"/>
    <property type="match status" value="1"/>
</dbReference>
<evidence type="ECO:0000313" key="6">
    <source>
        <dbReference type="Proteomes" id="UP001198893"/>
    </source>
</evidence>
<keyword evidence="2" id="KW-0813">Transport</keyword>
<dbReference type="InterPro" id="IPR050490">
    <property type="entry name" value="Bact_solute-bd_prot1"/>
</dbReference>
<protein>
    <submittedName>
        <fullName evidence="5">Extracellular solute-binding protein</fullName>
    </submittedName>
</protein>
<organism evidence="5 6">
    <name type="scientific">Roseburia amylophila</name>
    <dbReference type="NCBI Taxonomy" id="2981794"/>
    <lineage>
        <taxon>Bacteria</taxon>
        <taxon>Bacillati</taxon>
        <taxon>Bacillota</taxon>
        <taxon>Clostridia</taxon>
        <taxon>Lachnospirales</taxon>
        <taxon>Lachnospiraceae</taxon>
        <taxon>Roseburia</taxon>
    </lineage>
</organism>
<sequence length="444" mass="47948">MKKKILSMMLVAAMTVGTLAGCGSNSGNGNSEKGTDTTADAGEEVTIQFMHMQVEQERQDVIAKLIEEFEAENPGIKVEQMPTNEDDYDTKITSLGGTGVLPAVMEFSQDQAKTSVTNDFIDLEANKEVIDGKGEDAFFDGALNVIKTEDGNDYVGVPVSGWVQGIWCNTAMLKEKGFDVPQNWDDVLEIAKAFYDPDNKQYGIALPTSESAFSEQVFSQFAISNGANVFDADGNVTIDTPEMKEALDFYKELSSYSMPGSTEVADVKDAFVNQNAPLCLYSTYILSAVQEAGFLDDVELALPNKTQQAAYGCVIVLSIASGLSDAEKAAAEKFVSFMLEKENNESWLLMAPGGIQPVLGEVAEDAAYKENEAIVPLAHLLDEVGVAFDNLKLFGCVDGKNYMVMGDVTNKGILSKMINNVVVQGSDSQTELTNAQAEVEAMLK</sequence>
<evidence type="ECO:0000256" key="3">
    <source>
        <dbReference type="ARBA" id="ARBA00022729"/>
    </source>
</evidence>
<name>A0AAW4W9A6_9FIRM</name>
<dbReference type="Proteomes" id="UP001198893">
    <property type="component" value="Unassembled WGS sequence"/>
</dbReference>
<comment type="caution">
    <text evidence="5">The sequence shown here is derived from an EMBL/GenBank/DDBJ whole genome shotgun (WGS) entry which is preliminary data.</text>
</comment>
<dbReference type="AlphaFoldDB" id="A0AAW4W9A6"/>
<evidence type="ECO:0000256" key="1">
    <source>
        <dbReference type="ARBA" id="ARBA00008520"/>
    </source>
</evidence>
<proteinExistence type="inferred from homology"/>
<feature type="signal peptide" evidence="4">
    <location>
        <begin position="1"/>
        <end position="20"/>
    </location>
</feature>
<dbReference type="RefSeq" id="WP_227709595.1">
    <property type="nucleotide sequence ID" value="NZ_JAJEQW010000002.1"/>
</dbReference>
<feature type="chain" id="PRO_5043341331" evidence="4">
    <location>
        <begin position="21"/>
        <end position="444"/>
    </location>
</feature>